<name>A0ABZ2JCZ1_9CHLR</name>
<dbReference type="NCBIfam" id="NF011397">
    <property type="entry name" value="PRK14822.1"/>
    <property type="match status" value="1"/>
</dbReference>
<evidence type="ECO:0000256" key="7">
    <source>
        <dbReference type="HAMAP-Rule" id="MF_01405"/>
    </source>
</evidence>
<dbReference type="NCBIfam" id="TIGR00042">
    <property type="entry name" value="RdgB/HAM1 family non-canonical purine NTP pyrophosphatase"/>
    <property type="match status" value="1"/>
</dbReference>
<dbReference type="HAMAP" id="MF_01405">
    <property type="entry name" value="Non_canon_purine_NTPase"/>
    <property type="match status" value="1"/>
</dbReference>
<comment type="subunit">
    <text evidence="7">Homodimer.</text>
</comment>
<evidence type="ECO:0000256" key="1">
    <source>
        <dbReference type="ARBA" id="ARBA00008023"/>
    </source>
</evidence>
<feature type="binding site" evidence="7">
    <location>
        <begin position="156"/>
        <end position="159"/>
    </location>
    <ligand>
        <name>substrate</name>
    </ligand>
</feature>
<comment type="cofactor">
    <cofactor evidence="7">
        <name>Mg(2+)</name>
        <dbReference type="ChEBI" id="CHEBI:18420"/>
    </cofactor>
    <text evidence="7">Binds 1 Mg(2+) ion per subunit.</text>
</comment>
<proteinExistence type="inferred from homology"/>
<comment type="function">
    <text evidence="7">Pyrophosphatase that catalyzes the hydrolysis of nucleoside triphosphates to their monophosphate derivatives, with a high preference for the non-canonical purine nucleotides XTP (xanthosine triphosphate), dITP (deoxyinosine triphosphate) and ITP. Seems to function as a house-cleaning enzyme that removes non-canonical purine nucleotides from the nucleotide pool, thus preventing their incorporation into DNA/RNA and avoiding chromosomal lesions.</text>
</comment>
<dbReference type="Gene3D" id="3.90.950.10">
    <property type="match status" value="1"/>
</dbReference>
<keyword evidence="2 7" id="KW-0479">Metal-binding</keyword>
<reference evidence="9 10" key="1">
    <citation type="submission" date="2024-03" db="EMBL/GenBank/DDBJ databases">
        <title>A Dehalogenimonas Isolated from Estuarine Sediments Dihaloeliminates Chlorinated Alkanes.</title>
        <authorList>
            <person name="Yang Y."/>
            <person name="Wang H."/>
        </authorList>
    </citation>
    <scope>NUCLEOTIDE SEQUENCE [LARGE SCALE GENOMIC DNA]</scope>
    <source>
        <strain evidence="9 10">W</strain>
    </source>
</reference>
<sequence>MVAARELLLATNNPGKVREYTRLLAGVGFCLVTPADKRIDVEPAETGQTFADNAVIKAEALAAASGLLTLADDSGLEVDALAGAPGVRSARYAGDGATDADRNELLLKNMRVVPAAQRTARFRCAIAIAGGGQPTRVVEGAVEGVIAAAPRGDGGFGYDPVFCVPELGRTMAELTPEAKNALSHRARATAKAAAILAEINRGG</sequence>
<evidence type="ECO:0000256" key="8">
    <source>
        <dbReference type="RuleBase" id="RU003781"/>
    </source>
</evidence>
<evidence type="ECO:0000313" key="10">
    <source>
        <dbReference type="Proteomes" id="UP001375370"/>
    </source>
</evidence>
<keyword evidence="6 7" id="KW-0546">Nucleotide metabolism</keyword>
<dbReference type="PANTHER" id="PTHR11067:SF9">
    <property type="entry name" value="INOSINE TRIPHOSPHATE PYROPHOSPHATASE"/>
    <property type="match status" value="1"/>
</dbReference>
<keyword evidence="5 7" id="KW-0460">Magnesium</keyword>
<feature type="binding site" evidence="7">
    <location>
        <begin position="184"/>
        <end position="185"/>
    </location>
    <ligand>
        <name>substrate</name>
    </ligand>
</feature>
<protein>
    <recommendedName>
        <fullName evidence="7">dITP/XTP pyrophosphatase</fullName>
        <ecNumber evidence="7">3.6.1.66</ecNumber>
    </recommendedName>
    <alternativeName>
        <fullName evidence="7">Non-canonical purine NTP pyrophosphatase</fullName>
    </alternativeName>
    <alternativeName>
        <fullName evidence="7">Non-standard purine NTP pyrophosphatase</fullName>
    </alternativeName>
    <alternativeName>
        <fullName evidence="7">Nucleoside-triphosphate diphosphatase</fullName>
    </alternativeName>
    <alternativeName>
        <fullName evidence="7">Nucleoside-triphosphate pyrophosphatase</fullName>
        <shortName evidence="7">NTPase</shortName>
    </alternativeName>
</protein>
<keyword evidence="10" id="KW-1185">Reference proteome</keyword>
<dbReference type="EMBL" id="CP146612">
    <property type="protein sequence ID" value="WWX26265.1"/>
    <property type="molecule type" value="Genomic_DNA"/>
</dbReference>
<accession>A0ABZ2JCZ1</accession>
<dbReference type="Pfam" id="PF01725">
    <property type="entry name" value="Ham1p_like"/>
    <property type="match status" value="1"/>
</dbReference>
<dbReference type="Proteomes" id="UP001375370">
    <property type="component" value="Chromosome"/>
</dbReference>
<organism evidence="9 10">
    <name type="scientific">Candidatus Dehalogenimonas loeffleri</name>
    <dbReference type="NCBI Taxonomy" id="3127115"/>
    <lineage>
        <taxon>Bacteria</taxon>
        <taxon>Bacillati</taxon>
        <taxon>Chloroflexota</taxon>
        <taxon>Dehalococcoidia</taxon>
        <taxon>Dehalococcoidales</taxon>
        <taxon>Dehalococcoidaceae</taxon>
        <taxon>Dehalogenimonas</taxon>
    </lineage>
</organism>
<dbReference type="CDD" id="cd00515">
    <property type="entry name" value="HAM1"/>
    <property type="match status" value="1"/>
</dbReference>
<feature type="binding site" evidence="7">
    <location>
        <position position="74"/>
    </location>
    <ligand>
        <name>substrate</name>
    </ligand>
</feature>
<keyword evidence="4 7" id="KW-0378">Hydrolase</keyword>
<dbReference type="GO" id="GO:0036220">
    <property type="term" value="F:ITP diphosphatase activity"/>
    <property type="evidence" value="ECO:0007669"/>
    <property type="project" value="UniProtKB-EC"/>
</dbReference>
<feature type="binding site" evidence="7">
    <location>
        <position position="179"/>
    </location>
    <ligand>
        <name>substrate</name>
    </ligand>
</feature>
<comment type="caution">
    <text evidence="7">Lacks conserved residue(s) required for the propagation of feature annotation.</text>
</comment>
<comment type="catalytic activity">
    <reaction evidence="7">
        <text>ITP + H2O = IMP + diphosphate + H(+)</text>
        <dbReference type="Rhea" id="RHEA:29399"/>
        <dbReference type="ChEBI" id="CHEBI:15377"/>
        <dbReference type="ChEBI" id="CHEBI:15378"/>
        <dbReference type="ChEBI" id="CHEBI:33019"/>
        <dbReference type="ChEBI" id="CHEBI:58053"/>
        <dbReference type="ChEBI" id="CHEBI:61402"/>
        <dbReference type="EC" id="3.6.1.66"/>
    </reaction>
</comment>
<comment type="catalytic activity">
    <reaction evidence="7">
        <text>dITP + H2O = dIMP + diphosphate + H(+)</text>
        <dbReference type="Rhea" id="RHEA:28342"/>
        <dbReference type="ChEBI" id="CHEBI:15377"/>
        <dbReference type="ChEBI" id="CHEBI:15378"/>
        <dbReference type="ChEBI" id="CHEBI:33019"/>
        <dbReference type="ChEBI" id="CHEBI:61194"/>
        <dbReference type="ChEBI" id="CHEBI:61382"/>
        <dbReference type="EC" id="3.6.1.66"/>
    </reaction>
</comment>
<gene>
    <name evidence="9" type="ORF">V8247_01115</name>
</gene>
<dbReference type="EC" id="3.6.1.66" evidence="7"/>
<evidence type="ECO:0000256" key="4">
    <source>
        <dbReference type="ARBA" id="ARBA00022801"/>
    </source>
</evidence>
<feature type="active site" description="Proton acceptor" evidence="7">
    <location>
        <position position="73"/>
    </location>
</feature>
<evidence type="ECO:0000256" key="6">
    <source>
        <dbReference type="ARBA" id="ARBA00023080"/>
    </source>
</evidence>
<dbReference type="InterPro" id="IPR002637">
    <property type="entry name" value="RdgB/HAM1"/>
</dbReference>
<feature type="binding site" evidence="7">
    <location>
        <position position="73"/>
    </location>
    <ligand>
        <name>Mg(2+)</name>
        <dbReference type="ChEBI" id="CHEBI:18420"/>
    </ligand>
</feature>
<evidence type="ECO:0000256" key="5">
    <source>
        <dbReference type="ARBA" id="ARBA00022842"/>
    </source>
</evidence>
<dbReference type="InterPro" id="IPR020922">
    <property type="entry name" value="dITP/XTP_pyrophosphatase"/>
</dbReference>
<dbReference type="SUPFAM" id="SSF52972">
    <property type="entry name" value="ITPase-like"/>
    <property type="match status" value="1"/>
</dbReference>
<feature type="binding site" evidence="7">
    <location>
        <begin position="11"/>
        <end position="16"/>
    </location>
    <ligand>
        <name>substrate</name>
    </ligand>
</feature>
<evidence type="ECO:0000256" key="3">
    <source>
        <dbReference type="ARBA" id="ARBA00022741"/>
    </source>
</evidence>
<comment type="similarity">
    <text evidence="1 7 8">Belongs to the HAM1 NTPase family.</text>
</comment>
<dbReference type="PANTHER" id="PTHR11067">
    <property type="entry name" value="INOSINE TRIPHOSPHATE PYROPHOSPHATASE/HAM1 PROTEIN"/>
    <property type="match status" value="1"/>
</dbReference>
<keyword evidence="3 7" id="KW-0547">Nucleotide-binding</keyword>
<dbReference type="InterPro" id="IPR029001">
    <property type="entry name" value="ITPase-like_fam"/>
</dbReference>
<evidence type="ECO:0000313" key="9">
    <source>
        <dbReference type="EMBL" id="WWX26265.1"/>
    </source>
</evidence>
<comment type="catalytic activity">
    <reaction evidence="7">
        <text>XTP + H2O = XMP + diphosphate + H(+)</text>
        <dbReference type="Rhea" id="RHEA:28610"/>
        <dbReference type="ChEBI" id="CHEBI:15377"/>
        <dbReference type="ChEBI" id="CHEBI:15378"/>
        <dbReference type="ChEBI" id="CHEBI:33019"/>
        <dbReference type="ChEBI" id="CHEBI:57464"/>
        <dbReference type="ChEBI" id="CHEBI:61314"/>
        <dbReference type="EC" id="3.6.1.66"/>
    </reaction>
</comment>
<evidence type="ECO:0000256" key="2">
    <source>
        <dbReference type="ARBA" id="ARBA00022723"/>
    </source>
</evidence>